<evidence type="ECO:0000313" key="1">
    <source>
        <dbReference type="EMBL" id="KAL3387321.1"/>
    </source>
</evidence>
<accession>A0ABD2W383</accession>
<protein>
    <submittedName>
        <fullName evidence="1">Uncharacterized protein</fullName>
    </submittedName>
</protein>
<keyword evidence="2" id="KW-1185">Reference proteome</keyword>
<dbReference type="AlphaFoldDB" id="A0ABD2W383"/>
<gene>
    <name evidence="1" type="ORF">TKK_017282</name>
</gene>
<evidence type="ECO:0000313" key="2">
    <source>
        <dbReference type="Proteomes" id="UP001627154"/>
    </source>
</evidence>
<name>A0ABD2W383_9HYME</name>
<comment type="caution">
    <text evidence="1">The sequence shown here is derived from an EMBL/GenBank/DDBJ whole genome shotgun (WGS) entry which is preliminary data.</text>
</comment>
<sequence>MKEMSRSGYNKYIRNDKGNIAQLGSCFCMQLIKLVQLVNCTDASRCIIRIKYRLMVQIRRKAINKTTLWSLRGPLVEKRIDKSMEWLQEKMEGPRERNCGRIVTHSHAVSPVSREKIYLGGFSLNEDSISFAHTSTTMRVAFLRDTLLTASISRIRQMPALLARRSIEEGMVDSLVTQLATGAPSLQLTLL</sequence>
<reference evidence="1 2" key="1">
    <citation type="journal article" date="2024" name="bioRxiv">
        <title>A reference genome for Trichogramma kaykai: A tiny desert-dwelling parasitoid wasp with competing sex-ratio distorters.</title>
        <authorList>
            <person name="Culotta J."/>
            <person name="Lindsey A.R."/>
        </authorList>
    </citation>
    <scope>NUCLEOTIDE SEQUENCE [LARGE SCALE GENOMIC DNA]</scope>
    <source>
        <strain evidence="1 2">KSX58</strain>
    </source>
</reference>
<organism evidence="1 2">
    <name type="scientific">Trichogramma kaykai</name>
    <dbReference type="NCBI Taxonomy" id="54128"/>
    <lineage>
        <taxon>Eukaryota</taxon>
        <taxon>Metazoa</taxon>
        <taxon>Ecdysozoa</taxon>
        <taxon>Arthropoda</taxon>
        <taxon>Hexapoda</taxon>
        <taxon>Insecta</taxon>
        <taxon>Pterygota</taxon>
        <taxon>Neoptera</taxon>
        <taxon>Endopterygota</taxon>
        <taxon>Hymenoptera</taxon>
        <taxon>Apocrita</taxon>
        <taxon>Proctotrupomorpha</taxon>
        <taxon>Chalcidoidea</taxon>
        <taxon>Trichogrammatidae</taxon>
        <taxon>Trichogramma</taxon>
    </lineage>
</organism>
<dbReference type="EMBL" id="JBJJXI010000137">
    <property type="protein sequence ID" value="KAL3387321.1"/>
    <property type="molecule type" value="Genomic_DNA"/>
</dbReference>
<dbReference type="Proteomes" id="UP001627154">
    <property type="component" value="Unassembled WGS sequence"/>
</dbReference>
<proteinExistence type="predicted"/>